<dbReference type="Gene3D" id="2.60.120.330">
    <property type="entry name" value="B-lactam Antibiotic, Isopenicillin N Synthase, Chain"/>
    <property type="match status" value="1"/>
</dbReference>
<dbReference type="GO" id="GO:0046872">
    <property type="term" value="F:metal ion binding"/>
    <property type="evidence" value="ECO:0007669"/>
    <property type="project" value="UniProtKB-KW"/>
</dbReference>
<feature type="non-terminal residue" evidence="5">
    <location>
        <position position="1"/>
    </location>
</feature>
<sequence length="189" mass="22005">DKETQAVEGIKNLSETSLLVPSVQEMVNQNLLKKYIISLLLINHGVSSSLVEKVKLEIQGFFNIQMSENKKFWAESTWTDLKKKDTLELYSQELQNLTMVVIEQMEKALKIEETEMREFFEDGMQSMRMNYYPPCPQPEKVIGLTPLFRWKCSHYPPIIEGLQIRKDGIWIPIKPLHNAFILNIGDMLE</sequence>
<accession>A0A371FV38</accession>
<dbReference type="InterPro" id="IPR044861">
    <property type="entry name" value="IPNS-like_FE2OG_OXY"/>
</dbReference>
<keyword evidence="3" id="KW-0408">Iron</keyword>
<evidence type="ECO:0000259" key="4">
    <source>
        <dbReference type="Pfam" id="PF03171"/>
    </source>
</evidence>
<dbReference type="OrthoDB" id="288590at2759"/>
<evidence type="ECO:0000256" key="3">
    <source>
        <dbReference type="ARBA" id="ARBA00023004"/>
    </source>
</evidence>
<dbReference type="Pfam" id="PF03171">
    <property type="entry name" value="2OG-FeII_Oxy"/>
    <property type="match status" value="1"/>
</dbReference>
<protein>
    <submittedName>
        <fullName evidence="5">Protein SRG1</fullName>
    </submittedName>
</protein>
<reference evidence="5" key="1">
    <citation type="submission" date="2018-05" db="EMBL/GenBank/DDBJ databases">
        <title>Draft genome of Mucuna pruriens seed.</title>
        <authorList>
            <person name="Nnadi N.E."/>
            <person name="Vos R."/>
            <person name="Hasami M.H."/>
            <person name="Devisetty U.K."/>
            <person name="Aguiy J.C."/>
        </authorList>
    </citation>
    <scope>NUCLEOTIDE SEQUENCE [LARGE SCALE GENOMIC DNA]</scope>
    <source>
        <strain evidence="5">JCA_2017</strain>
    </source>
</reference>
<dbReference type="GO" id="GO:0031418">
    <property type="term" value="F:L-ascorbic acid binding"/>
    <property type="evidence" value="ECO:0007669"/>
    <property type="project" value="UniProtKB-KW"/>
</dbReference>
<organism evidence="5 6">
    <name type="scientific">Mucuna pruriens</name>
    <name type="common">Velvet bean</name>
    <name type="synonym">Dolichos pruriens</name>
    <dbReference type="NCBI Taxonomy" id="157652"/>
    <lineage>
        <taxon>Eukaryota</taxon>
        <taxon>Viridiplantae</taxon>
        <taxon>Streptophyta</taxon>
        <taxon>Embryophyta</taxon>
        <taxon>Tracheophyta</taxon>
        <taxon>Spermatophyta</taxon>
        <taxon>Magnoliopsida</taxon>
        <taxon>eudicotyledons</taxon>
        <taxon>Gunneridae</taxon>
        <taxon>Pentapetalae</taxon>
        <taxon>rosids</taxon>
        <taxon>fabids</taxon>
        <taxon>Fabales</taxon>
        <taxon>Fabaceae</taxon>
        <taxon>Papilionoideae</taxon>
        <taxon>50 kb inversion clade</taxon>
        <taxon>NPAAA clade</taxon>
        <taxon>indigoferoid/millettioid clade</taxon>
        <taxon>Phaseoleae</taxon>
        <taxon>Mucuna</taxon>
    </lineage>
</organism>
<dbReference type="InterPro" id="IPR027443">
    <property type="entry name" value="IPNS-like_sf"/>
</dbReference>
<dbReference type="Proteomes" id="UP000257109">
    <property type="component" value="Unassembled WGS sequence"/>
</dbReference>
<dbReference type="EMBL" id="QJKJ01007764">
    <property type="protein sequence ID" value="RDX82030.1"/>
    <property type="molecule type" value="Genomic_DNA"/>
</dbReference>
<evidence type="ECO:0000313" key="6">
    <source>
        <dbReference type="Proteomes" id="UP000257109"/>
    </source>
</evidence>
<feature type="non-terminal residue" evidence="5">
    <location>
        <position position="189"/>
    </location>
</feature>
<gene>
    <name evidence="5" type="primary">SRG1</name>
    <name evidence="5" type="ORF">CR513_37231</name>
</gene>
<keyword evidence="6" id="KW-1185">Reference proteome</keyword>
<dbReference type="PANTHER" id="PTHR47991">
    <property type="entry name" value="OXOGLUTARATE/IRON-DEPENDENT DIOXYGENASE"/>
    <property type="match status" value="1"/>
</dbReference>
<name>A0A371FV38_MUCPR</name>
<evidence type="ECO:0000256" key="2">
    <source>
        <dbReference type="ARBA" id="ARBA00022896"/>
    </source>
</evidence>
<feature type="domain" description="Isopenicillin N synthase-like Fe(2+) 2OG dioxygenase" evidence="4">
    <location>
        <begin position="125"/>
        <end position="188"/>
    </location>
</feature>
<keyword evidence="2" id="KW-0847">Vitamin C</keyword>
<dbReference type="AlphaFoldDB" id="A0A371FV38"/>
<dbReference type="InterPro" id="IPR050295">
    <property type="entry name" value="Plant_2OG-oxidoreductases"/>
</dbReference>
<dbReference type="SUPFAM" id="SSF51197">
    <property type="entry name" value="Clavaminate synthase-like"/>
    <property type="match status" value="1"/>
</dbReference>
<keyword evidence="1" id="KW-0479">Metal-binding</keyword>
<comment type="caution">
    <text evidence="5">The sequence shown here is derived from an EMBL/GenBank/DDBJ whole genome shotgun (WGS) entry which is preliminary data.</text>
</comment>
<evidence type="ECO:0000313" key="5">
    <source>
        <dbReference type="EMBL" id="RDX82030.1"/>
    </source>
</evidence>
<evidence type="ECO:0000256" key="1">
    <source>
        <dbReference type="ARBA" id="ARBA00022723"/>
    </source>
</evidence>
<proteinExistence type="predicted"/>